<dbReference type="EMBL" id="KQ085928">
    <property type="protein sequence ID" value="KLO15536.1"/>
    <property type="molecule type" value="Genomic_DNA"/>
</dbReference>
<proteinExistence type="predicted"/>
<evidence type="ECO:0000256" key="1">
    <source>
        <dbReference type="SAM" id="MobiDB-lite"/>
    </source>
</evidence>
<feature type="compositionally biased region" description="Basic residues" evidence="1">
    <location>
        <begin position="1029"/>
        <end position="1049"/>
    </location>
</feature>
<feature type="region of interest" description="Disordered" evidence="1">
    <location>
        <begin position="982"/>
        <end position="1058"/>
    </location>
</feature>
<dbReference type="AlphaFoldDB" id="A0A0H2SER3"/>
<feature type="transmembrane region" description="Helical" evidence="2">
    <location>
        <begin position="290"/>
        <end position="308"/>
    </location>
</feature>
<feature type="transmembrane region" description="Helical" evidence="2">
    <location>
        <begin position="199"/>
        <end position="217"/>
    </location>
</feature>
<dbReference type="Proteomes" id="UP000053477">
    <property type="component" value="Unassembled WGS sequence"/>
</dbReference>
<keyword evidence="2" id="KW-0472">Membrane</keyword>
<accession>A0A0H2SER3</accession>
<organism evidence="3 4">
    <name type="scientific">Schizopora paradoxa</name>
    <dbReference type="NCBI Taxonomy" id="27342"/>
    <lineage>
        <taxon>Eukaryota</taxon>
        <taxon>Fungi</taxon>
        <taxon>Dikarya</taxon>
        <taxon>Basidiomycota</taxon>
        <taxon>Agaricomycotina</taxon>
        <taxon>Agaricomycetes</taxon>
        <taxon>Hymenochaetales</taxon>
        <taxon>Schizoporaceae</taxon>
        <taxon>Schizopora</taxon>
    </lineage>
</organism>
<name>A0A0H2SER3_9AGAM</name>
<keyword evidence="2" id="KW-0812">Transmembrane</keyword>
<evidence type="ECO:0000313" key="4">
    <source>
        <dbReference type="Proteomes" id="UP000053477"/>
    </source>
</evidence>
<reference evidence="3 4" key="1">
    <citation type="submission" date="2015-04" db="EMBL/GenBank/DDBJ databases">
        <title>Complete genome sequence of Schizopora paradoxa KUC8140, a cosmopolitan wood degrader in East Asia.</title>
        <authorList>
            <consortium name="DOE Joint Genome Institute"/>
            <person name="Min B."/>
            <person name="Park H."/>
            <person name="Jang Y."/>
            <person name="Kim J.-J."/>
            <person name="Kim K.H."/>
            <person name="Pangilinan J."/>
            <person name="Lipzen A."/>
            <person name="Riley R."/>
            <person name="Grigoriev I.V."/>
            <person name="Spatafora J.W."/>
            <person name="Choi I.-G."/>
        </authorList>
    </citation>
    <scope>NUCLEOTIDE SEQUENCE [LARGE SCALE GENOMIC DNA]</scope>
    <source>
        <strain evidence="3 4">KUC8140</strain>
    </source>
</reference>
<evidence type="ECO:0000313" key="3">
    <source>
        <dbReference type="EMBL" id="KLO15536.1"/>
    </source>
</evidence>
<feature type="compositionally biased region" description="Basic and acidic residues" evidence="1">
    <location>
        <begin position="995"/>
        <end position="1005"/>
    </location>
</feature>
<feature type="compositionally biased region" description="Basic and acidic residues" evidence="1">
    <location>
        <begin position="418"/>
        <end position="429"/>
    </location>
</feature>
<keyword evidence="2" id="KW-1133">Transmembrane helix</keyword>
<feature type="region of interest" description="Disordered" evidence="1">
    <location>
        <begin position="397"/>
        <end position="482"/>
    </location>
</feature>
<feature type="transmembrane region" description="Helical" evidence="2">
    <location>
        <begin position="144"/>
        <end position="168"/>
    </location>
</feature>
<keyword evidence="4" id="KW-1185">Reference proteome</keyword>
<gene>
    <name evidence="3" type="ORF">SCHPADRAFT_927132</name>
</gene>
<evidence type="ECO:0000256" key="2">
    <source>
        <dbReference type="SAM" id="Phobius"/>
    </source>
</evidence>
<dbReference type="PROSITE" id="PS51257">
    <property type="entry name" value="PROKAR_LIPOPROTEIN"/>
    <property type="match status" value="1"/>
</dbReference>
<protein>
    <submittedName>
        <fullName evidence="3">Uncharacterized protein</fullName>
    </submittedName>
</protein>
<sequence length="1058" mass="116134">MSIETRIIRHQRDQVQEHVTTVSCSLLSCETSALGLAFLLSTLARHMPPVDFKGILFNTRPEFGMHISFAGSFSSAAAGPYCVASTHGIPAVCSADLLAPTFGIYAADDTPRFLSRSPNELNAVDDAFKYTPLHFQMSLFASNVYGFMFAITLVLIASVIASKLILAITTDTSRTVAFLIKTTLAPTFHLARAALKSSWSTFCLAIASFLVFAGLIARSAISGTLPHSPYTGNLAFSPGIPFKNAASVRDVNRNDIFALYLNRAFRHSQSLVRMFSPLLKWMNDSEYRNGLIYALIITIFFLTISWRMRPVRRTPIPAPAKISATNTCIDALGHIKETDRDLREDNRALVEDITIVEDMALAAKSTGKSDFASSIPPNKCTVSSSFTEANPLPVSLNEVPPASSSDGIPSSVKVAAAEPHEPTTLDTSRDSSNSSSETESVDEDSDEPKILGKRRPTPDVQVNGGINISAGKHSEETEDDDDRVEQALKRLYARLRVVKSEVDETYINMIQRRRTSTFVPTPVRLIEAPRASVQVTRHTSTVDEKGKEAASDADETVAEVSTVVSLEPGVVATATKRGEDSHITVVNEKRNDSTNIRQGQTTMDTEKPALDSRPEVEKIAFNPAENRILDDSVAIEASPKGIGIATQVTDVQRVDVAPDKKVPQKSIEVDKSIDTSLLEGECRLEEPISFVAAESVAKPALTKPQTKPSLPIVEVEVSHAPCDSLSIDGGKGVVGPTEQGQIPTLAEAQEIEPVIPVKPVVNTRPSSPVPSGVLPPECGLSPEPEISFSGVHSDLSTGRAPTSALKAERPLTTSVYDFHLSAKSRKKRKKFEEEEVFRHIPNIRFLLLLEKFRSWSMDPSLPAESQANEEIPLLEPLVRSLEIKDDEWGPDAVVIDKGKRKQEMTTAADESEDREDWEELIAELIHFGPTVFAHQPMLRRRHYRFTRREMDEAFDLTAGIFAREALVSDSVLKPGPFDVPGCTRPRTLPLPMPEEPLREEVHEPAPEPEPLPEPEPKPEPIEIPGPGRHYTHNKKQTKGKAQLRRRLHVRGSSSKKGD</sequence>
<dbReference type="InParanoid" id="A0A0H2SER3"/>